<sequence>MISEARLNAEVAELRRMLAESQAAKRAAAKPVPPHAAAASAPRRPITPKAGLPAVTELETVVDQMVGEVKGAYRRHPFAIALGAVAVGFLLGRRR</sequence>
<proteinExistence type="predicted"/>
<evidence type="ECO:0000256" key="1">
    <source>
        <dbReference type="SAM" id="MobiDB-lite"/>
    </source>
</evidence>
<dbReference type="Proteomes" id="UP000198728">
    <property type="component" value="Unassembled WGS sequence"/>
</dbReference>
<dbReference type="AlphaFoldDB" id="A0A1I1FSP9"/>
<reference evidence="2 3" key="1">
    <citation type="submission" date="2016-10" db="EMBL/GenBank/DDBJ databases">
        <authorList>
            <person name="de Groot N.N."/>
        </authorList>
    </citation>
    <scope>NUCLEOTIDE SEQUENCE [LARGE SCALE GENOMIC DNA]</scope>
    <source>
        <strain evidence="2 3">DSM 19548</strain>
    </source>
</reference>
<dbReference type="RefSeq" id="WP_093359639.1">
    <property type="nucleotide sequence ID" value="NZ_FOLG01000002.1"/>
</dbReference>
<feature type="region of interest" description="Disordered" evidence="1">
    <location>
        <begin position="23"/>
        <end position="48"/>
    </location>
</feature>
<name>A0A1I1FSP9_9RHOB</name>
<evidence type="ECO:0000313" key="2">
    <source>
        <dbReference type="EMBL" id="SFC02467.1"/>
    </source>
</evidence>
<keyword evidence="3" id="KW-1185">Reference proteome</keyword>
<dbReference type="EMBL" id="FOLG01000002">
    <property type="protein sequence ID" value="SFC02467.1"/>
    <property type="molecule type" value="Genomic_DNA"/>
</dbReference>
<organism evidence="2 3">
    <name type="scientific">Tropicimonas isoalkanivorans</name>
    <dbReference type="NCBI Taxonomy" id="441112"/>
    <lineage>
        <taxon>Bacteria</taxon>
        <taxon>Pseudomonadati</taxon>
        <taxon>Pseudomonadota</taxon>
        <taxon>Alphaproteobacteria</taxon>
        <taxon>Rhodobacterales</taxon>
        <taxon>Roseobacteraceae</taxon>
        <taxon>Tropicimonas</taxon>
    </lineage>
</organism>
<gene>
    <name evidence="2" type="ORF">SAMN04488094_102273</name>
</gene>
<feature type="compositionally biased region" description="Low complexity" evidence="1">
    <location>
        <begin position="24"/>
        <end position="44"/>
    </location>
</feature>
<accession>A0A1I1FSP9</accession>
<evidence type="ECO:0000313" key="3">
    <source>
        <dbReference type="Proteomes" id="UP000198728"/>
    </source>
</evidence>
<protein>
    <submittedName>
        <fullName evidence="2">Uncharacterized protein</fullName>
    </submittedName>
</protein>